<evidence type="ECO:0000259" key="6">
    <source>
        <dbReference type="PROSITE" id="PS50893"/>
    </source>
</evidence>
<dbReference type="Pfam" id="PF00005">
    <property type="entry name" value="ABC_tran"/>
    <property type="match status" value="1"/>
</dbReference>
<dbReference type="AlphaFoldDB" id="A0AAP2RKW5"/>
<evidence type="ECO:0000256" key="5">
    <source>
        <dbReference type="ARBA" id="ARBA00022970"/>
    </source>
</evidence>
<dbReference type="SUPFAM" id="SSF52540">
    <property type="entry name" value="P-loop containing nucleoside triphosphate hydrolases"/>
    <property type="match status" value="1"/>
</dbReference>
<keyword evidence="2" id="KW-0813">Transport</keyword>
<dbReference type="InterPro" id="IPR003439">
    <property type="entry name" value="ABC_transporter-like_ATP-bd"/>
</dbReference>
<dbReference type="CDD" id="cd03224">
    <property type="entry name" value="ABC_TM1139_LivF_branched"/>
    <property type="match status" value="1"/>
</dbReference>
<dbReference type="PANTHER" id="PTHR43820:SF4">
    <property type="entry name" value="HIGH-AFFINITY BRANCHED-CHAIN AMINO ACID TRANSPORT ATP-BINDING PROTEIN LIVF"/>
    <property type="match status" value="1"/>
</dbReference>
<reference evidence="7 8" key="1">
    <citation type="submission" date="2021-11" db="EMBL/GenBank/DDBJ databases">
        <title>Lacrimispora sp. nov. NSJ-141 isolated from human feces.</title>
        <authorList>
            <person name="Abdugheni R."/>
        </authorList>
    </citation>
    <scope>NUCLEOTIDE SEQUENCE [LARGE SCALE GENOMIC DNA]</scope>
    <source>
        <strain evidence="7 8">NSJ-141</strain>
    </source>
</reference>
<dbReference type="InterPro" id="IPR027417">
    <property type="entry name" value="P-loop_NTPase"/>
</dbReference>
<organism evidence="7 8">
    <name type="scientific">Lientehia hominis</name>
    <dbReference type="NCBI Taxonomy" id="2897778"/>
    <lineage>
        <taxon>Bacteria</taxon>
        <taxon>Bacillati</taxon>
        <taxon>Bacillota</taxon>
        <taxon>Clostridia</taxon>
        <taxon>Lachnospirales</taxon>
        <taxon>Lachnospiraceae</taxon>
        <taxon>Lientehia</taxon>
    </lineage>
</organism>
<comment type="similarity">
    <text evidence="1">Belongs to the ABC transporter superfamily.</text>
</comment>
<gene>
    <name evidence="7" type="ORF">LQE92_12695</name>
</gene>
<dbReference type="PROSITE" id="PS00211">
    <property type="entry name" value="ABC_TRANSPORTER_1"/>
    <property type="match status" value="1"/>
</dbReference>
<dbReference type="EMBL" id="JAJNOR010000009">
    <property type="protein sequence ID" value="MCD2493473.1"/>
    <property type="molecule type" value="Genomic_DNA"/>
</dbReference>
<evidence type="ECO:0000256" key="3">
    <source>
        <dbReference type="ARBA" id="ARBA00022741"/>
    </source>
</evidence>
<dbReference type="PROSITE" id="PS50893">
    <property type="entry name" value="ABC_TRANSPORTER_2"/>
    <property type="match status" value="1"/>
</dbReference>
<dbReference type="PIRSF" id="PIRSF039137">
    <property type="entry name" value="ABC_branched_ATPase"/>
    <property type="match status" value="1"/>
</dbReference>
<dbReference type="Gene3D" id="3.40.50.300">
    <property type="entry name" value="P-loop containing nucleotide triphosphate hydrolases"/>
    <property type="match status" value="1"/>
</dbReference>
<dbReference type="InterPro" id="IPR030660">
    <property type="entry name" value="ABC_branched_ATPase_LivF/BraG"/>
</dbReference>
<evidence type="ECO:0000313" key="7">
    <source>
        <dbReference type="EMBL" id="MCD2493473.1"/>
    </source>
</evidence>
<keyword evidence="8" id="KW-1185">Reference proteome</keyword>
<evidence type="ECO:0000256" key="4">
    <source>
        <dbReference type="ARBA" id="ARBA00022840"/>
    </source>
</evidence>
<evidence type="ECO:0000256" key="2">
    <source>
        <dbReference type="ARBA" id="ARBA00022448"/>
    </source>
</evidence>
<keyword evidence="4 7" id="KW-0067">ATP-binding</keyword>
<dbReference type="InterPro" id="IPR017871">
    <property type="entry name" value="ABC_transporter-like_CS"/>
</dbReference>
<evidence type="ECO:0000256" key="1">
    <source>
        <dbReference type="ARBA" id="ARBA00005417"/>
    </source>
</evidence>
<name>A0AAP2RKW5_9FIRM</name>
<keyword evidence="3" id="KW-0547">Nucleotide-binding</keyword>
<keyword evidence="5" id="KW-0029">Amino-acid transport</keyword>
<feature type="domain" description="ABC transporter" evidence="6">
    <location>
        <begin position="4"/>
        <end position="236"/>
    </location>
</feature>
<dbReference type="GO" id="GO:0016887">
    <property type="term" value="F:ATP hydrolysis activity"/>
    <property type="evidence" value="ECO:0007669"/>
    <property type="project" value="InterPro"/>
</dbReference>
<dbReference type="GO" id="GO:0015658">
    <property type="term" value="F:branched-chain amino acid transmembrane transporter activity"/>
    <property type="evidence" value="ECO:0007669"/>
    <property type="project" value="InterPro"/>
</dbReference>
<dbReference type="PANTHER" id="PTHR43820">
    <property type="entry name" value="HIGH-AFFINITY BRANCHED-CHAIN AMINO ACID TRANSPORT ATP-BINDING PROTEIN LIVF"/>
    <property type="match status" value="1"/>
</dbReference>
<sequence length="236" mass="25459">MSDLSIQNLHVSYGSVNAVRGVSFEVHEGEIVTLIGANGAGKTTMLRAISGLEKAKEGSILYGGADLTKLPAHKIVEKGIVHIPEGRRIFSNLTVYDNLVMGAHLRKDTGEIKADLEDCFDIFPRLKERSGQLGGTLSGGEQQMLAIARGIMTHGKTMLLDEPSMGLAPLVVEEIFEVIKRINKRGTTILLVEQNANIALKNADRAYVLETGTIVKEGSAKNLLHDPAIRAAYLGC</sequence>
<protein>
    <submittedName>
        <fullName evidence="7">ABC transporter ATP-binding protein</fullName>
    </submittedName>
</protein>
<dbReference type="GO" id="GO:0005524">
    <property type="term" value="F:ATP binding"/>
    <property type="evidence" value="ECO:0007669"/>
    <property type="project" value="UniProtKB-KW"/>
</dbReference>
<comment type="caution">
    <text evidence="7">The sequence shown here is derived from an EMBL/GenBank/DDBJ whole genome shotgun (WGS) entry which is preliminary data.</text>
</comment>
<dbReference type="InterPro" id="IPR052156">
    <property type="entry name" value="BCAA_Transport_ATP-bd_LivF"/>
</dbReference>
<dbReference type="RefSeq" id="WP_231063326.1">
    <property type="nucleotide sequence ID" value="NZ_JAJNOR010000009.1"/>
</dbReference>
<dbReference type="SMART" id="SM00382">
    <property type="entry name" value="AAA"/>
    <property type="match status" value="1"/>
</dbReference>
<accession>A0AAP2RKW5</accession>
<dbReference type="Proteomes" id="UP001299265">
    <property type="component" value="Unassembled WGS sequence"/>
</dbReference>
<dbReference type="GO" id="GO:0015807">
    <property type="term" value="P:L-amino acid transport"/>
    <property type="evidence" value="ECO:0007669"/>
    <property type="project" value="TreeGrafter"/>
</dbReference>
<evidence type="ECO:0000313" key="8">
    <source>
        <dbReference type="Proteomes" id="UP001299265"/>
    </source>
</evidence>
<dbReference type="InterPro" id="IPR003593">
    <property type="entry name" value="AAA+_ATPase"/>
</dbReference>
<proteinExistence type="inferred from homology"/>